<dbReference type="AlphaFoldDB" id="A0AAW5UIW6"/>
<dbReference type="Proteomes" id="UP001208620">
    <property type="component" value="Unassembled WGS sequence"/>
</dbReference>
<gene>
    <name evidence="1" type="ORF">ONT01_13640</name>
</gene>
<evidence type="ECO:0000313" key="2">
    <source>
        <dbReference type="Proteomes" id="UP001208620"/>
    </source>
</evidence>
<comment type="caution">
    <text evidence="1">The sequence shown here is derived from an EMBL/GenBank/DDBJ whole genome shotgun (WGS) entry which is preliminary data.</text>
</comment>
<organism evidence="1 2">
    <name type="scientific">Segatella copri</name>
    <dbReference type="NCBI Taxonomy" id="165179"/>
    <lineage>
        <taxon>Bacteria</taxon>
        <taxon>Pseudomonadati</taxon>
        <taxon>Bacteroidota</taxon>
        <taxon>Bacteroidia</taxon>
        <taxon>Bacteroidales</taxon>
        <taxon>Prevotellaceae</taxon>
        <taxon>Segatella</taxon>
    </lineage>
</organism>
<accession>A0AAW5UIW6</accession>
<dbReference type="RefSeq" id="WP_264949446.1">
    <property type="nucleotide sequence ID" value="NZ_JAPDVB010000002.1"/>
</dbReference>
<dbReference type="EMBL" id="JAPDVD010000002">
    <property type="protein sequence ID" value="MCW4138787.1"/>
    <property type="molecule type" value="Genomic_DNA"/>
</dbReference>
<evidence type="ECO:0000313" key="1">
    <source>
        <dbReference type="EMBL" id="MCW4138787.1"/>
    </source>
</evidence>
<reference evidence="1" key="1">
    <citation type="submission" date="2022-11" db="EMBL/GenBank/DDBJ databases">
        <title>Genomic repertoires linked with pathogenic potency of arthritogenic Prevotella copri isolated from the gut of rheumatoid arthritis patients.</title>
        <authorList>
            <person name="Nii T."/>
            <person name="Maeda Y."/>
            <person name="Motooka D."/>
            <person name="Naito M."/>
            <person name="Matsumoto Y."/>
            <person name="Ogawa T."/>
            <person name="Oguro-Igashira E."/>
            <person name="Kishikawa T."/>
            <person name="Yamashita M."/>
            <person name="Koizumi S."/>
            <person name="Kurakawa T."/>
            <person name="Okumura R."/>
            <person name="Kayama H."/>
            <person name="Murakami M."/>
            <person name="Sakaguchi T."/>
            <person name="Das B."/>
            <person name="Nakamura S."/>
            <person name="Okada Y."/>
            <person name="Kumanogoh A."/>
            <person name="Takeda K."/>
        </authorList>
    </citation>
    <scope>NUCLEOTIDE SEQUENCE</scope>
    <source>
        <strain evidence="1">H105_2-2</strain>
    </source>
</reference>
<name>A0AAW5UIW6_9BACT</name>
<sequence length="94" mass="10640">MVYLLEKVACAYVTEKAVVQKMSLQILKELYHGDDVVMGEILASERADGLTIEESFYLYILAQNWANGDEFSWNCGGLDEESVSLVEEARKMKL</sequence>
<protein>
    <submittedName>
        <fullName evidence="1">Uncharacterized protein</fullName>
    </submittedName>
</protein>
<proteinExistence type="predicted"/>